<dbReference type="InterPro" id="IPR001296">
    <property type="entry name" value="Glyco_trans_1"/>
</dbReference>
<dbReference type="AlphaFoldDB" id="A0AAU6WV05"/>
<dbReference type="Pfam" id="PF00534">
    <property type="entry name" value="Glycos_transf_1"/>
    <property type="match status" value="1"/>
</dbReference>
<dbReference type="SUPFAM" id="SSF53756">
    <property type="entry name" value="UDP-Glycosyltransferase/glycogen phosphorylase"/>
    <property type="match status" value="1"/>
</dbReference>
<evidence type="ECO:0000259" key="1">
    <source>
        <dbReference type="Pfam" id="PF00534"/>
    </source>
</evidence>
<dbReference type="EMBL" id="CP154834">
    <property type="protein sequence ID" value="XAO76560.1"/>
    <property type="molecule type" value="Genomic_DNA"/>
</dbReference>
<protein>
    <submittedName>
        <fullName evidence="2">Glycosyltransferase</fullName>
        <ecNumber evidence="2">2.4.-.-</ecNumber>
    </submittedName>
</protein>
<keyword evidence="2" id="KW-0808">Transferase</keyword>
<keyword evidence="3" id="KW-1185">Reference proteome</keyword>
<name>A0AAU6WV05_9FLAO</name>
<dbReference type="PANTHER" id="PTHR12526">
    <property type="entry name" value="GLYCOSYLTRANSFERASE"/>
    <property type="match status" value="1"/>
</dbReference>
<accession>A0AAU6WV05</accession>
<dbReference type="Gene3D" id="3.40.50.2000">
    <property type="entry name" value="Glycogen Phosphorylase B"/>
    <property type="match status" value="1"/>
</dbReference>
<gene>
    <name evidence="2" type="ORF">AAFP95_21105</name>
</gene>
<dbReference type="Proteomes" id="UP001463665">
    <property type="component" value="Chromosome"/>
</dbReference>
<reference evidence="2 3" key="1">
    <citation type="submission" date="2024-04" db="EMBL/GenBank/DDBJ databases">
        <title>Genome sequencing and assembly of rice foliar adapted Chryseobacterium endophyticum OsEnb-ALM-A6.</title>
        <authorList>
            <person name="Kumar S."/>
            <person name="Javed M."/>
            <person name="Chouhan V."/>
            <person name="Charishma K."/>
            <person name="Patel A."/>
            <person name="Kumar M."/>
            <person name="Sahu K.P."/>
            <person name="Kumar A."/>
        </authorList>
    </citation>
    <scope>NUCLEOTIDE SEQUENCE [LARGE SCALE GENOMIC DNA]</scope>
    <source>
        <strain evidence="2 3">OsEnb-ALM-A6</strain>
    </source>
</reference>
<keyword evidence="2" id="KW-0328">Glycosyltransferase</keyword>
<evidence type="ECO:0000313" key="3">
    <source>
        <dbReference type="Proteomes" id="UP001463665"/>
    </source>
</evidence>
<dbReference type="RefSeq" id="WP_345767887.1">
    <property type="nucleotide sequence ID" value="NZ_CP154834.1"/>
</dbReference>
<dbReference type="PANTHER" id="PTHR12526:SF630">
    <property type="entry name" value="GLYCOSYLTRANSFERASE"/>
    <property type="match status" value="1"/>
</dbReference>
<proteinExistence type="predicted"/>
<dbReference type="GO" id="GO:0016757">
    <property type="term" value="F:glycosyltransferase activity"/>
    <property type="evidence" value="ECO:0007669"/>
    <property type="project" value="UniProtKB-KW"/>
</dbReference>
<sequence length="117" mass="13678">MFFGNVQRSEVLKLLPLFDVYISFSHTEGFSMSFIEALASGLSVITTDWGDVRNYIDNNGYVINRNEEDLKRHILKFFENDRDILNEMKGESIKIFQQNLSPLIVSEQYQVIYEKSK</sequence>
<dbReference type="EC" id="2.4.-.-" evidence="2"/>
<feature type="domain" description="Glycosyl transferase family 1" evidence="1">
    <location>
        <begin position="2"/>
        <end position="83"/>
    </location>
</feature>
<organism evidence="2 3">
    <name type="scientific">Chryseobacterium endophyticum</name>
    <dbReference type="NCBI Taxonomy" id="1854762"/>
    <lineage>
        <taxon>Bacteria</taxon>
        <taxon>Pseudomonadati</taxon>
        <taxon>Bacteroidota</taxon>
        <taxon>Flavobacteriia</taxon>
        <taxon>Flavobacteriales</taxon>
        <taxon>Weeksellaceae</taxon>
        <taxon>Chryseobacterium group</taxon>
        <taxon>Chryseobacterium</taxon>
    </lineage>
</organism>
<evidence type="ECO:0000313" key="2">
    <source>
        <dbReference type="EMBL" id="XAO76560.1"/>
    </source>
</evidence>